<dbReference type="RefSeq" id="XP_026621408.1">
    <property type="nucleotide sequence ID" value="XM_026767931.1"/>
</dbReference>
<evidence type="ECO:0000313" key="2">
    <source>
        <dbReference type="Proteomes" id="UP000253729"/>
    </source>
</evidence>
<sequence>MQLQIPSQTPYSPQASFQPRIRPITRAALDMRYAISSRECTPRLTGSFGGNARVQIVVQRLLVDIVD</sequence>
<dbReference type="Proteomes" id="UP000253729">
    <property type="component" value="Unassembled WGS sequence"/>
</dbReference>
<dbReference type="AlphaFoldDB" id="A0A3F3PPY6"/>
<evidence type="ECO:0000313" key="1">
    <source>
        <dbReference type="EMBL" id="RDH28386.1"/>
    </source>
</evidence>
<gene>
    <name evidence="1" type="ORF">BDQ94DRAFT_152260</name>
</gene>
<name>A0A3F3PPY6_9EURO</name>
<keyword evidence="2" id="KW-1185">Reference proteome</keyword>
<dbReference type="GeneID" id="38136287"/>
<dbReference type="EMBL" id="KZ852077">
    <property type="protein sequence ID" value="RDH28386.1"/>
    <property type="molecule type" value="Genomic_DNA"/>
</dbReference>
<accession>A0A3F3PPY6</accession>
<protein>
    <submittedName>
        <fullName evidence="1">Uncharacterized protein</fullName>
    </submittedName>
</protein>
<organism evidence="1 2">
    <name type="scientific">Aspergillus welwitschiae</name>
    <dbReference type="NCBI Taxonomy" id="1341132"/>
    <lineage>
        <taxon>Eukaryota</taxon>
        <taxon>Fungi</taxon>
        <taxon>Dikarya</taxon>
        <taxon>Ascomycota</taxon>
        <taxon>Pezizomycotina</taxon>
        <taxon>Eurotiomycetes</taxon>
        <taxon>Eurotiomycetidae</taxon>
        <taxon>Eurotiales</taxon>
        <taxon>Aspergillaceae</taxon>
        <taxon>Aspergillus</taxon>
        <taxon>Aspergillus subgen. Circumdati</taxon>
    </lineage>
</organism>
<reference evidence="1 2" key="1">
    <citation type="submission" date="2018-07" db="EMBL/GenBank/DDBJ databases">
        <title>The genomes of Aspergillus section Nigri reveals drivers in fungal speciation.</title>
        <authorList>
            <consortium name="DOE Joint Genome Institute"/>
            <person name="Vesth T.C."/>
            <person name="Nybo J."/>
            <person name="Theobald S."/>
            <person name="Brandl J."/>
            <person name="Frisvad J.C."/>
            <person name="Nielsen K.F."/>
            <person name="Lyhne E.K."/>
            <person name="Kogle M.E."/>
            <person name="Kuo A."/>
            <person name="Riley R."/>
            <person name="Clum A."/>
            <person name="Nolan M."/>
            <person name="Lipzen A."/>
            <person name="Salamov A."/>
            <person name="Henrissat B."/>
            <person name="Wiebenga A."/>
            <person name="De vries R.P."/>
            <person name="Grigoriev I.V."/>
            <person name="Mortensen U.H."/>
            <person name="Andersen M.R."/>
            <person name="Baker S.E."/>
        </authorList>
    </citation>
    <scope>NUCLEOTIDE SEQUENCE [LARGE SCALE GENOMIC DNA]</scope>
    <source>
        <strain evidence="1 2">CBS 139.54b</strain>
    </source>
</reference>
<proteinExistence type="predicted"/>